<comment type="subcellular location">
    <subcellularLocation>
        <location evidence="2">Membrane</location>
    </subcellularLocation>
</comment>
<gene>
    <name evidence="13" type="ORF">OLC1_LOCUS24707</name>
</gene>
<dbReference type="PRINTS" id="PR00385">
    <property type="entry name" value="P450"/>
</dbReference>
<sequence>MADSVILLSLICLVPAIFFTLLLIRKGFRRKHLPPSPLSLPIIGHLHHLYAAAPHEALYNLSKRYGPLMHLRLGSVPWVVASSPEIAKECLKAHDLSFSNRPIFAVVGYMTYGSQDFATAPYGPYWRFMKKVCMSELLGGKTLELLHPVRRDEIARFMDRLWRKATAGEAVDLSSEFVRLTNNVISRMSMSKRCSEDENEAGDIKKLIQEISVINGKFNVCDYVWFLKNLDLQGFKKRSRELRHKFDRLIEKIIEEHEAKRTKDEHRKEVKDLLDLLLDISEDESSQVKLSRENIKAFLLNMFTAGTGTSAITMEWALAELINNPDIMKKAVQEIDSVVGNHRLVDESDVANLPYLQAIVKETLRLHPAAPIMRRESVEDVEIRGNHIPAKTRLFVNIWAIGRDPNYWENSLQFLPERFLSEDQGCEIVTTNDVRGQHFHFLPFGSGVRGCPGISLALLMVQTCLAAMIQCFEWKTNGEEKDEVDMTVGNAHTLHKANALICLPTARYNPLPIST</sequence>
<dbReference type="SUPFAM" id="SSF48264">
    <property type="entry name" value="Cytochrome P450"/>
    <property type="match status" value="1"/>
</dbReference>
<evidence type="ECO:0000256" key="2">
    <source>
        <dbReference type="ARBA" id="ARBA00004370"/>
    </source>
</evidence>
<dbReference type="CDD" id="cd20655">
    <property type="entry name" value="CYP93"/>
    <property type="match status" value="1"/>
</dbReference>
<evidence type="ECO:0000256" key="3">
    <source>
        <dbReference type="ARBA" id="ARBA00010617"/>
    </source>
</evidence>
<feature type="transmembrane region" description="Helical" evidence="12">
    <location>
        <begin position="6"/>
        <end position="24"/>
    </location>
</feature>
<dbReference type="AlphaFoldDB" id="A0AAV1EH93"/>
<evidence type="ECO:0000256" key="8">
    <source>
        <dbReference type="ARBA" id="ARBA00023033"/>
    </source>
</evidence>
<evidence type="ECO:0000256" key="10">
    <source>
        <dbReference type="PIRSR" id="PIRSR602401-1"/>
    </source>
</evidence>
<dbReference type="InterPro" id="IPR001128">
    <property type="entry name" value="Cyt_P450"/>
</dbReference>
<dbReference type="InterPro" id="IPR017972">
    <property type="entry name" value="Cyt_P450_CS"/>
</dbReference>
<keyword evidence="9 12" id="KW-0472">Membrane</keyword>
<protein>
    <submittedName>
        <fullName evidence="13">OLC1v1020578C1</fullName>
    </submittedName>
</protein>
<dbReference type="GO" id="GO:0016020">
    <property type="term" value="C:membrane"/>
    <property type="evidence" value="ECO:0007669"/>
    <property type="project" value="UniProtKB-SubCell"/>
</dbReference>
<evidence type="ECO:0000256" key="6">
    <source>
        <dbReference type="ARBA" id="ARBA00023002"/>
    </source>
</evidence>
<dbReference type="Pfam" id="PF00067">
    <property type="entry name" value="p450"/>
    <property type="match status" value="1"/>
</dbReference>
<dbReference type="Proteomes" id="UP001161247">
    <property type="component" value="Chromosome 9"/>
</dbReference>
<accession>A0AAV1EH93</accession>
<dbReference type="PROSITE" id="PS00086">
    <property type="entry name" value="CYTOCHROME_P450"/>
    <property type="match status" value="1"/>
</dbReference>
<feature type="binding site" description="axial binding residue" evidence="10">
    <location>
        <position position="451"/>
    </location>
    <ligand>
        <name>heme</name>
        <dbReference type="ChEBI" id="CHEBI:30413"/>
    </ligand>
    <ligandPart>
        <name>Fe</name>
        <dbReference type="ChEBI" id="CHEBI:18248"/>
    </ligandPart>
</feature>
<keyword evidence="5 10" id="KW-0479">Metal-binding</keyword>
<comment type="similarity">
    <text evidence="3 11">Belongs to the cytochrome P450 family.</text>
</comment>
<organism evidence="13 14">
    <name type="scientific">Oldenlandia corymbosa var. corymbosa</name>
    <dbReference type="NCBI Taxonomy" id="529605"/>
    <lineage>
        <taxon>Eukaryota</taxon>
        <taxon>Viridiplantae</taxon>
        <taxon>Streptophyta</taxon>
        <taxon>Embryophyta</taxon>
        <taxon>Tracheophyta</taxon>
        <taxon>Spermatophyta</taxon>
        <taxon>Magnoliopsida</taxon>
        <taxon>eudicotyledons</taxon>
        <taxon>Gunneridae</taxon>
        <taxon>Pentapetalae</taxon>
        <taxon>asterids</taxon>
        <taxon>lamiids</taxon>
        <taxon>Gentianales</taxon>
        <taxon>Rubiaceae</taxon>
        <taxon>Rubioideae</taxon>
        <taxon>Spermacoceae</taxon>
        <taxon>Hedyotis-Oldenlandia complex</taxon>
        <taxon>Oldenlandia</taxon>
    </lineage>
</organism>
<evidence type="ECO:0000256" key="12">
    <source>
        <dbReference type="SAM" id="Phobius"/>
    </source>
</evidence>
<dbReference type="PANTHER" id="PTHR47943:SF8">
    <property type="entry name" value="CYTOCHROME P450"/>
    <property type="match status" value="1"/>
</dbReference>
<evidence type="ECO:0000256" key="1">
    <source>
        <dbReference type="ARBA" id="ARBA00001971"/>
    </source>
</evidence>
<keyword evidence="8 11" id="KW-0503">Monooxygenase</keyword>
<dbReference type="PANTHER" id="PTHR47943">
    <property type="entry name" value="CYTOCHROME P450 93A3-LIKE"/>
    <property type="match status" value="1"/>
</dbReference>
<dbReference type="Gene3D" id="1.10.630.10">
    <property type="entry name" value="Cytochrome P450"/>
    <property type="match status" value="1"/>
</dbReference>
<dbReference type="GO" id="GO:0005506">
    <property type="term" value="F:iron ion binding"/>
    <property type="evidence" value="ECO:0007669"/>
    <property type="project" value="InterPro"/>
</dbReference>
<evidence type="ECO:0000256" key="7">
    <source>
        <dbReference type="ARBA" id="ARBA00023004"/>
    </source>
</evidence>
<dbReference type="InterPro" id="IPR002401">
    <property type="entry name" value="Cyt_P450_E_grp-I"/>
</dbReference>
<reference evidence="13" key="1">
    <citation type="submission" date="2023-03" db="EMBL/GenBank/DDBJ databases">
        <authorList>
            <person name="Julca I."/>
        </authorList>
    </citation>
    <scope>NUCLEOTIDE SEQUENCE</scope>
</reference>
<keyword evidence="7 10" id="KW-0408">Iron</keyword>
<dbReference type="PRINTS" id="PR00463">
    <property type="entry name" value="EP450I"/>
</dbReference>
<dbReference type="GO" id="GO:0016705">
    <property type="term" value="F:oxidoreductase activity, acting on paired donors, with incorporation or reduction of molecular oxygen"/>
    <property type="evidence" value="ECO:0007669"/>
    <property type="project" value="InterPro"/>
</dbReference>
<dbReference type="EMBL" id="OX459126">
    <property type="protein sequence ID" value="CAI9118943.1"/>
    <property type="molecule type" value="Genomic_DNA"/>
</dbReference>
<evidence type="ECO:0000256" key="9">
    <source>
        <dbReference type="ARBA" id="ARBA00023136"/>
    </source>
</evidence>
<evidence type="ECO:0000313" key="13">
    <source>
        <dbReference type="EMBL" id="CAI9118943.1"/>
    </source>
</evidence>
<keyword evidence="12" id="KW-1133">Transmembrane helix</keyword>
<keyword evidence="4 10" id="KW-0349">Heme</keyword>
<evidence type="ECO:0000256" key="5">
    <source>
        <dbReference type="ARBA" id="ARBA00022723"/>
    </source>
</evidence>
<evidence type="ECO:0000256" key="11">
    <source>
        <dbReference type="RuleBase" id="RU000461"/>
    </source>
</evidence>
<dbReference type="FunFam" id="1.10.630.10:FF:000019">
    <property type="entry name" value="Cytochrome P450 family protein"/>
    <property type="match status" value="1"/>
</dbReference>
<keyword evidence="12" id="KW-0812">Transmembrane</keyword>
<dbReference type="GO" id="GO:0004497">
    <property type="term" value="F:monooxygenase activity"/>
    <property type="evidence" value="ECO:0007669"/>
    <property type="project" value="UniProtKB-KW"/>
</dbReference>
<evidence type="ECO:0000256" key="4">
    <source>
        <dbReference type="ARBA" id="ARBA00022617"/>
    </source>
</evidence>
<keyword evidence="14" id="KW-1185">Reference proteome</keyword>
<keyword evidence="6 11" id="KW-0560">Oxidoreductase</keyword>
<comment type="cofactor">
    <cofactor evidence="1 10">
        <name>heme</name>
        <dbReference type="ChEBI" id="CHEBI:30413"/>
    </cofactor>
</comment>
<evidence type="ECO:0000313" key="14">
    <source>
        <dbReference type="Proteomes" id="UP001161247"/>
    </source>
</evidence>
<dbReference type="InterPro" id="IPR036396">
    <property type="entry name" value="Cyt_P450_sf"/>
</dbReference>
<dbReference type="GO" id="GO:0020037">
    <property type="term" value="F:heme binding"/>
    <property type="evidence" value="ECO:0007669"/>
    <property type="project" value="InterPro"/>
</dbReference>
<name>A0AAV1EH93_OLDCO</name>
<proteinExistence type="inferred from homology"/>